<dbReference type="GO" id="GO:0005525">
    <property type="term" value="F:GTP binding"/>
    <property type="evidence" value="ECO:0007669"/>
    <property type="project" value="InterPro"/>
</dbReference>
<feature type="compositionally biased region" description="Basic and acidic residues" evidence="3">
    <location>
        <begin position="206"/>
        <end position="221"/>
    </location>
</feature>
<evidence type="ECO:0000256" key="3">
    <source>
        <dbReference type="SAM" id="MobiDB-lite"/>
    </source>
</evidence>
<dbReference type="InterPro" id="IPR005225">
    <property type="entry name" value="Small_GTP-bd"/>
</dbReference>
<sequence>MAAISSMDSSDPSSQSDIKIICLGDSAVGKSKLVERYLMDKFKPQRHSTYAVTLFAHKAEINDRTISVDLWDTAGQERFQSMHPSYYHGAHGCILVFDVTRKITYKNLAHWYSELRESRPKIPCILLANKIDVDMKVTKTSFKFASKHKLPFYFVSARDGTNVVKAFRDITRAALAYKETSQDLVDQILEELREMQNEGMSDEESDSHTTPDSNHDLEKVT</sequence>
<dbReference type="EnsemblMetazoa" id="XM_003383335.3">
    <property type="protein sequence ID" value="XP_003383383.1"/>
    <property type="gene ID" value="LOC100642042"/>
</dbReference>
<name>A0A1X7VMA9_AMPQE</name>
<gene>
    <name evidence="4" type="primary">100642042</name>
</gene>
<dbReference type="InterPro" id="IPR001806">
    <property type="entry name" value="Small_GTPase"/>
</dbReference>
<dbReference type="EnsemblMetazoa" id="Aqu2.1.41526_001">
    <property type="protein sequence ID" value="Aqu2.1.41526_001"/>
    <property type="gene ID" value="Aqu2.1.41526"/>
</dbReference>
<accession>A0A1X7VMA9</accession>
<dbReference type="FunFam" id="3.40.50.300:FF:001656">
    <property type="entry name" value="Rab11B GTPase, putative"/>
    <property type="match status" value="1"/>
</dbReference>
<organism evidence="4">
    <name type="scientific">Amphimedon queenslandica</name>
    <name type="common">Sponge</name>
    <dbReference type="NCBI Taxonomy" id="400682"/>
    <lineage>
        <taxon>Eukaryota</taxon>
        <taxon>Metazoa</taxon>
        <taxon>Porifera</taxon>
        <taxon>Demospongiae</taxon>
        <taxon>Heteroscleromorpha</taxon>
        <taxon>Haplosclerida</taxon>
        <taxon>Niphatidae</taxon>
        <taxon>Amphimedon</taxon>
    </lineage>
</organism>
<dbReference type="SMART" id="SM00175">
    <property type="entry name" value="RAB"/>
    <property type="match status" value="1"/>
</dbReference>
<dbReference type="SMART" id="SM00173">
    <property type="entry name" value="RAS"/>
    <property type="match status" value="1"/>
</dbReference>
<dbReference type="KEGG" id="aqu:100642042"/>
<dbReference type="GO" id="GO:0003924">
    <property type="term" value="F:GTPase activity"/>
    <property type="evidence" value="ECO:0007669"/>
    <property type="project" value="InterPro"/>
</dbReference>
<protein>
    <submittedName>
        <fullName evidence="4">Uncharacterized protein</fullName>
    </submittedName>
</protein>
<comment type="similarity">
    <text evidence="1">Belongs to the small GTPase superfamily. Rab family.</text>
</comment>
<dbReference type="Pfam" id="PF00071">
    <property type="entry name" value="Ras"/>
    <property type="match status" value="1"/>
</dbReference>
<dbReference type="InterPro" id="IPR027417">
    <property type="entry name" value="P-loop_NTPase"/>
</dbReference>
<dbReference type="InParanoid" id="A0A1X7VMA9"/>
<dbReference type="SMART" id="SM00174">
    <property type="entry name" value="RHO"/>
    <property type="match status" value="1"/>
</dbReference>
<keyword evidence="5" id="KW-1185">Reference proteome</keyword>
<reference evidence="5" key="1">
    <citation type="journal article" date="2010" name="Nature">
        <title>The Amphimedon queenslandica genome and the evolution of animal complexity.</title>
        <authorList>
            <person name="Srivastava M."/>
            <person name="Simakov O."/>
            <person name="Chapman J."/>
            <person name="Fahey B."/>
            <person name="Gauthier M.E."/>
            <person name="Mitros T."/>
            <person name="Richards G.S."/>
            <person name="Conaco C."/>
            <person name="Dacre M."/>
            <person name="Hellsten U."/>
            <person name="Larroux C."/>
            <person name="Putnam N.H."/>
            <person name="Stanke M."/>
            <person name="Adamska M."/>
            <person name="Darling A."/>
            <person name="Degnan S.M."/>
            <person name="Oakley T.H."/>
            <person name="Plachetzki D.C."/>
            <person name="Zhai Y."/>
            <person name="Adamski M."/>
            <person name="Calcino A."/>
            <person name="Cummins S.F."/>
            <person name="Goodstein D.M."/>
            <person name="Harris C."/>
            <person name="Jackson D.J."/>
            <person name="Leys S.P."/>
            <person name="Shu S."/>
            <person name="Woodcroft B.J."/>
            <person name="Vervoort M."/>
            <person name="Kosik K.S."/>
            <person name="Manning G."/>
            <person name="Degnan B.M."/>
            <person name="Rokhsar D.S."/>
        </authorList>
    </citation>
    <scope>NUCLEOTIDE SEQUENCE [LARGE SCALE GENOMIC DNA]</scope>
</reference>
<evidence type="ECO:0000256" key="1">
    <source>
        <dbReference type="ARBA" id="ARBA00006270"/>
    </source>
</evidence>
<evidence type="ECO:0000256" key="2">
    <source>
        <dbReference type="ARBA" id="ARBA00022741"/>
    </source>
</evidence>
<dbReference type="Proteomes" id="UP000007879">
    <property type="component" value="Unassembled WGS sequence"/>
</dbReference>
<dbReference type="SMART" id="SM00176">
    <property type="entry name" value="RAN"/>
    <property type="match status" value="1"/>
</dbReference>
<dbReference type="PRINTS" id="PR00449">
    <property type="entry name" value="RASTRNSFRMNG"/>
</dbReference>
<dbReference type="OrthoDB" id="48625at2759"/>
<proteinExistence type="inferred from homology"/>
<dbReference type="PROSITE" id="PS51421">
    <property type="entry name" value="RAS"/>
    <property type="match status" value="1"/>
</dbReference>
<dbReference type="PROSITE" id="PS51419">
    <property type="entry name" value="RAB"/>
    <property type="match status" value="1"/>
</dbReference>
<dbReference type="NCBIfam" id="TIGR00231">
    <property type="entry name" value="small_GTP"/>
    <property type="match status" value="1"/>
</dbReference>
<evidence type="ECO:0000313" key="4">
    <source>
        <dbReference type="EnsemblMetazoa" id="Aqu2.1.41526_001"/>
    </source>
</evidence>
<dbReference type="Gene3D" id="3.40.50.300">
    <property type="entry name" value="P-loop containing nucleotide triphosphate hydrolases"/>
    <property type="match status" value="1"/>
</dbReference>
<keyword evidence="2" id="KW-0547">Nucleotide-binding</keyword>
<dbReference type="eggNOG" id="KOG0087">
    <property type="taxonomic scope" value="Eukaryota"/>
</dbReference>
<dbReference type="PANTHER" id="PTHR47978">
    <property type="match status" value="1"/>
</dbReference>
<feature type="region of interest" description="Disordered" evidence="3">
    <location>
        <begin position="195"/>
        <end position="221"/>
    </location>
</feature>
<reference evidence="4" key="2">
    <citation type="submission" date="2017-05" db="UniProtKB">
        <authorList>
            <consortium name="EnsemblMetazoa"/>
        </authorList>
    </citation>
    <scope>IDENTIFICATION</scope>
</reference>
<dbReference type="SUPFAM" id="SSF52540">
    <property type="entry name" value="P-loop containing nucleoside triphosphate hydrolases"/>
    <property type="match status" value="1"/>
</dbReference>
<evidence type="ECO:0000313" key="5">
    <source>
        <dbReference type="Proteomes" id="UP000007879"/>
    </source>
</evidence>
<dbReference type="PROSITE" id="PS50007">
    <property type="entry name" value="PIPLC_X_DOMAIN"/>
    <property type="match status" value="1"/>
</dbReference>
<dbReference type="STRING" id="400682.A0A1X7VMA9"/>
<dbReference type="AlphaFoldDB" id="A0A1X7VMA9"/>